<dbReference type="InterPro" id="IPR013154">
    <property type="entry name" value="ADH-like_N"/>
</dbReference>
<organism evidence="9 10">
    <name type="scientific">Sphaerisporangium corydalis</name>
    <dbReference type="NCBI Taxonomy" id="1441875"/>
    <lineage>
        <taxon>Bacteria</taxon>
        <taxon>Bacillati</taxon>
        <taxon>Actinomycetota</taxon>
        <taxon>Actinomycetes</taxon>
        <taxon>Streptosporangiales</taxon>
        <taxon>Streptosporangiaceae</taxon>
        <taxon>Sphaerisporangium</taxon>
    </lineage>
</organism>
<evidence type="ECO:0000256" key="7">
    <source>
        <dbReference type="RuleBase" id="RU361277"/>
    </source>
</evidence>
<keyword evidence="5 7" id="KW-0862">Zinc</keyword>
<evidence type="ECO:0000313" key="10">
    <source>
        <dbReference type="Proteomes" id="UP001595891"/>
    </source>
</evidence>
<keyword evidence="4 7" id="KW-0479">Metal-binding</keyword>
<evidence type="ECO:0000256" key="1">
    <source>
        <dbReference type="ARBA" id="ARBA00001947"/>
    </source>
</evidence>
<dbReference type="Gene3D" id="3.40.50.720">
    <property type="entry name" value="NAD(P)-binding Rossmann-like Domain"/>
    <property type="match status" value="1"/>
</dbReference>
<sequence length="339" mass="35139">MSTYRAIQVTGARNFSLVERELVEPGRGQVRIRVEACGVCHSDAVGVEGMRPDPSAPVVPGHEIVGVIDAVGEGIEDWRAGDRVGVGYLAGYCGTCERCRRGDFVTCSRQPAMGSDLDGGYAESVIALASGLVRVPDGLSAIEAAPLLCAGLTTFMGLRLVDAAPGRLVAVQGIGGLGHLAVQYAARQGYRVAAIARGAGKAELALRLGADHYIDSASEDPGEALQALGGAAAVIATASNAPSMSPLIAGLSPRGRLVVLGVDVQDPIAVDTVTLTFGGREVIGSITGKPVDNEDNLAFALHRDVRPMVEVMPLADAPKAYEHMMSGNARFRVVLDTTA</sequence>
<dbReference type="InterPro" id="IPR036291">
    <property type="entry name" value="NAD(P)-bd_dom_sf"/>
</dbReference>
<dbReference type="Gene3D" id="3.90.180.10">
    <property type="entry name" value="Medium-chain alcohol dehydrogenases, catalytic domain"/>
    <property type="match status" value="1"/>
</dbReference>
<dbReference type="SUPFAM" id="SSF50129">
    <property type="entry name" value="GroES-like"/>
    <property type="match status" value="1"/>
</dbReference>
<dbReference type="PROSITE" id="PS00059">
    <property type="entry name" value="ADH_ZINC"/>
    <property type="match status" value="1"/>
</dbReference>
<keyword evidence="10" id="KW-1185">Reference proteome</keyword>
<dbReference type="SUPFAM" id="SSF51735">
    <property type="entry name" value="NAD(P)-binding Rossmann-fold domains"/>
    <property type="match status" value="1"/>
</dbReference>
<accession>A0ABV9ESY7</accession>
<evidence type="ECO:0000256" key="4">
    <source>
        <dbReference type="ARBA" id="ARBA00022723"/>
    </source>
</evidence>
<dbReference type="InterPro" id="IPR020843">
    <property type="entry name" value="ER"/>
</dbReference>
<dbReference type="EMBL" id="JBHSFN010000030">
    <property type="protein sequence ID" value="MFC4591209.1"/>
    <property type="molecule type" value="Genomic_DNA"/>
</dbReference>
<protein>
    <recommendedName>
        <fullName evidence="3">alcohol dehydrogenase</fullName>
        <ecNumber evidence="3">1.1.1.1</ecNumber>
    </recommendedName>
</protein>
<dbReference type="Pfam" id="PF08240">
    <property type="entry name" value="ADH_N"/>
    <property type="match status" value="1"/>
</dbReference>
<feature type="domain" description="Enoyl reductase (ER)" evidence="8">
    <location>
        <begin position="11"/>
        <end position="335"/>
    </location>
</feature>
<keyword evidence="6" id="KW-0560">Oxidoreductase</keyword>
<evidence type="ECO:0000256" key="5">
    <source>
        <dbReference type="ARBA" id="ARBA00022833"/>
    </source>
</evidence>
<dbReference type="PANTHER" id="PTHR42940:SF7">
    <property type="entry name" value="ALCOHOL DEHYDROGENASE-LIKE N-TERMINAL DOMAIN-CONTAINING PROTEIN"/>
    <property type="match status" value="1"/>
</dbReference>
<dbReference type="SMART" id="SM00829">
    <property type="entry name" value="PKS_ER"/>
    <property type="match status" value="1"/>
</dbReference>
<name>A0ABV9ESY7_9ACTN</name>
<dbReference type="RefSeq" id="WP_262844872.1">
    <property type="nucleotide sequence ID" value="NZ_JANZYP010000034.1"/>
</dbReference>
<dbReference type="InterPro" id="IPR002328">
    <property type="entry name" value="ADH_Zn_CS"/>
</dbReference>
<evidence type="ECO:0000313" key="9">
    <source>
        <dbReference type="EMBL" id="MFC4591209.1"/>
    </source>
</evidence>
<reference evidence="10" key="1">
    <citation type="journal article" date="2019" name="Int. J. Syst. Evol. Microbiol.">
        <title>The Global Catalogue of Microorganisms (GCM) 10K type strain sequencing project: providing services to taxonomists for standard genome sequencing and annotation.</title>
        <authorList>
            <consortium name="The Broad Institute Genomics Platform"/>
            <consortium name="The Broad Institute Genome Sequencing Center for Infectious Disease"/>
            <person name="Wu L."/>
            <person name="Ma J."/>
        </authorList>
    </citation>
    <scope>NUCLEOTIDE SEQUENCE [LARGE SCALE GENOMIC DNA]</scope>
    <source>
        <strain evidence="10">CCUG 49560</strain>
    </source>
</reference>
<comment type="caution">
    <text evidence="9">The sequence shown here is derived from an EMBL/GenBank/DDBJ whole genome shotgun (WGS) entry which is preliminary data.</text>
</comment>
<dbReference type="InterPro" id="IPR011032">
    <property type="entry name" value="GroES-like_sf"/>
</dbReference>
<evidence type="ECO:0000256" key="2">
    <source>
        <dbReference type="ARBA" id="ARBA00008072"/>
    </source>
</evidence>
<comment type="similarity">
    <text evidence="2 7">Belongs to the zinc-containing alcohol dehydrogenase family.</text>
</comment>
<gene>
    <name evidence="9" type="ORF">ACFO8L_34310</name>
</gene>
<dbReference type="InterPro" id="IPR013149">
    <property type="entry name" value="ADH-like_C"/>
</dbReference>
<dbReference type="Proteomes" id="UP001595891">
    <property type="component" value="Unassembled WGS sequence"/>
</dbReference>
<dbReference type="EC" id="1.1.1.1" evidence="3"/>
<proteinExistence type="inferred from homology"/>
<evidence type="ECO:0000256" key="3">
    <source>
        <dbReference type="ARBA" id="ARBA00013190"/>
    </source>
</evidence>
<evidence type="ECO:0000259" key="8">
    <source>
        <dbReference type="SMART" id="SM00829"/>
    </source>
</evidence>
<dbReference type="Pfam" id="PF00107">
    <property type="entry name" value="ADH_zinc_N"/>
    <property type="match status" value="1"/>
</dbReference>
<evidence type="ECO:0000256" key="6">
    <source>
        <dbReference type="ARBA" id="ARBA00023002"/>
    </source>
</evidence>
<dbReference type="PANTHER" id="PTHR42940">
    <property type="entry name" value="ALCOHOL DEHYDROGENASE 1-RELATED"/>
    <property type="match status" value="1"/>
</dbReference>
<comment type="cofactor">
    <cofactor evidence="1 7">
        <name>Zn(2+)</name>
        <dbReference type="ChEBI" id="CHEBI:29105"/>
    </cofactor>
</comment>